<name>A0A0E9TVS9_ANGAN</name>
<evidence type="ECO:0000313" key="1">
    <source>
        <dbReference type="EMBL" id="JAH56818.1"/>
    </source>
</evidence>
<proteinExistence type="predicted"/>
<reference evidence="1" key="1">
    <citation type="submission" date="2014-11" db="EMBL/GenBank/DDBJ databases">
        <authorList>
            <person name="Amaro Gonzalez C."/>
        </authorList>
    </citation>
    <scope>NUCLEOTIDE SEQUENCE</scope>
</reference>
<organism evidence="1">
    <name type="scientific">Anguilla anguilla</name>
    <name type="common">European freshwater eel</name>
    <name type="synonym">Muraena anguilla</name>
    <dbReference type="NCBI Taxonomy" id="7936"/>
    <lineage>
        <taxon>Eukaryota</taxon>
        <taxon>Metazoa</taxon>
        <taxon>Chordata</taxon>
        <taxon>Craniata</taxon>
        <taxon>Vertebrata</taxon>
        <taxon>Euteleostomi</taxon>
        <taxon>Actinopterygii</taxon>
        <taxon>Neopterygii</taxon>
        <taxon>Teleostei</taxon>
        <taxon>Anguilliformes</taxon>
        <taxon>Anguillidae</taxon>
        <taxon>Anguilla</taxon>
    </lineage>
</organism>
<sequence>MTLKRGFHGGSVGLWARTEVPPDFAPTPCHSLAFARLASEEK</sequence>
<dbReference type="AlphaFoldDB" id="A0A0E9TVS9"/>
<reference evidence="1" key="2">
    <citation type="journal article" date="2015" name="Fish Shellfish Immunol.">
        <title>Early steps in the European eel (Anguilla anguilla)-Vibrio vulnificus interaction in the gills: Role of the RtxA13 toxin.</title>
        <authorList>
            <person name="Callol A."/>
            <person name="Pajuelo D."/>
            <person name="Ebbesson L."/>
            <person name="Teles M."/>
            <person name="MacKenzie S."/>
            <person name="Amaro C."/>
        </authorList>
    </citation>
    <scope>NUCLEOTIDE SEQUENCE</scope>
</reference>
<dbReference type="EMBL" id="GBXM01051759">
    <property type="protein sequence ID" value="JAH56818.1"/>
    <property type="molecule type" value="Transcribed_RNA"/>
</dbReference>
<accession>A0A0E9TVS9</accession>
<protein>
    <submittedName>
        <fullName evidence="1">Uncharacterized protein</fullName>
    </submittedName>
</protein>